<comment type="caution">
    <text evidence="1">The sequence shown here is derived from an EMBL/GenBank/DDBJ whole genome shotgun (WGS) entry which is preliminary data.</text>
</comment>
<reference evidence="2" key="1">
    <citation type="submission" date="2023-11" db="EMBL/GenBank/DDBJ databases">
        <title>Genome Sequence of Bacillus pseudomycoides stain BUPM19.</title>
        <authorList>
            <person name="Farhat A."/>
        </authorList>
    </citation>
    <scope>NUCLEOTIDE SEQUENCE [LARGE SCALE GENOMIC DNA]</scope>
    <source>
        <strain evidence="2">BUPM19</strain>
    </source>
</reference>
<keyword evidence="2" id="KW-1185">Reference proteome</keyword>
<organism evidence="1 2">
    <name type="scientific">Bacillus bingmayongensis</name>
    <dbReference type="NCBI Taxonomy" id="1150157"/>
    <lineage>
        <taxon>Bacteria</taxon>
        <taxon>Bacillati</taxon>
        <taxon>Bacillota</taxon>
        <taxon>Bacilli</taxon>
        <taxon>Bacillales</taxon>
        <taxon>Bacillaceae</taxon>
        <taxon>Bacillus</taxon>
    </lineage>
</organism>
<sequence>MYVRVRELLTEEERKRYMQIPSDISEWTLRVLVQRLHLFERGI</sequence>
<dbReference type="RefSeq" id="WP_374220002.1">
    <property type="nucleotide sequence ID" value="NZ_JAXOVW010000315.1"/>
</dbReference>
<evidence type="ECO:0000313" key="2">
    <source>
        <dbReference type="Proteomes" id="UP001291930"/>
    </source>
</evidence>
<proteinExistence type="predicted"/>
<accession>A0ABU5K546</accession>
<gene>
    <name evidence="1" type="ORF">U2I54_28980</name>
</gene>
<protein>
    <submittedName>
        <fullName evidence="1">Uncharacterized protein</fullName>
    </submittedName>
</protein>
<dbReference type="Proteomes" id="UP001291930">
    <property type="component" value="Unassembled WGS sequence"/>
</dbReference>
<name>A0ABU5K546_9BACI</name>
<evidence type="ECO:0000313" key="1">
    <source>
        <dbReference type="EMBL" id="MDZ5610868.1"/>
    </source>
</evidence>
<dbReference type="EMBL" id="JAXOVW010000315">
    <property type="protein sequence ID" value="MDZ5610868.1"/>
    <property type="molecule type" value="Genomic_DNA"/>
</dbReference>